<comment type="caution">
    <text evidence="2">The sequence shown here is derived from an EMBL/GenBank/DDBJ whole genome shotgun (WGS) entry which is preliminary data.</text>
</comment>
<accession>A0AAW3TRX8</accession>
<proteinExistence type="predicted"/>
<feature type="region of interest" description="Disordered" evidence="1">
    <location>
        <begin position="35"/>
        <end position="57"/>
    </location>
</feature>
<protein>
    <submittedName>
        <fullName evidence="2">Uncharacterized protein</fullName>
    </submittedName>
</protein>
<dbReference type="Proteomes" id="UP000528945">
    <property type="component" value="Unassembled WGS sequence"/>
</dbReference>
<sequence>MIDVRWLGNAIVAIDLWRASLTVVMTALWRVPDRRRPPCLSGEDGGRWTQNRQNAAA</sequence>
<evidence type="ECO:0000313" key="2">
    <source>
        <dbReference type="EMBL" id="MBB3875342.1"/>
    </source>
</evidence>
<reference evidence="2 3" key="1">
    <citation type="submission" date="2020-08" db="EMBL/GenBank/DDBJ databases">
        <title>Genomic Encyclopedia of Type Strains, Phase IV (KMG-IV): sequencing the most valuable type-strain genomes for metagenomic binning, comparative biology and taxonomic classification.</title>
        <authorList>
            <person name="Goeker M."/>
        </authorList>
    </citation>
    <scope>NUCLEOTIDE SEQUENCE [LARGE SCALE GENOMIC DNA]</scope>
    <source>
        <strain evidence="2 3">DSM 15581</strain>
    </source>
</reference>
<gene>
    <name evidence="2" type="ORF">GGR47_001577</name>
</gene>
<evidence type="ECO:0000256" key="1">
    <source>
        <dbReference type="SAM" id="MobiDB-lite"/>
    </source>
</evidence>
<organism evidence="2 3">
    <name type="scientific">Sphingomonas aquatilis</name>
    <dbReference type="NCBI Taxonomy" id="93063"/>
    <lineage>
        <taxon>Bacteria</taxon>
        <taxon>Pseudomonadati</taxon>
        <taxon>Pseudomonadota</taxon>
        <taxon>Alphaproteobacteria</taxon>
        <taxon>Sphingomonadales</taxon>
        <taxon>Sphingomonadaceae</taxon>
        <taxon>Sphingomonas</taxon>
    </lineage>
</organism>
<dbReference type="RefSeq" id="WP_167509707.1">
    <property type="nucleotide sequence ID" value="NZ_JACIDB010000002.1"/>
</dbReference>
<dbReference type="AlphaFoldDB" id="A0AAW3TRX8"/>
<feature type="compositionally biased region" description="Polar residues" evidence="1">
    <location>
        <begin position="48"/>
        <end position="57"/>
    </location>
</feature>
<name>A0AAW3TRX8_9SPHN</name>
<dbReference type="EMBL" id="JACIDB010000002">
    <property type="protein sequence ID" value="MBB3875342.1"/>
    <property type="molecule type" value="Genomic_DNA"/>
</dbReference>
<keyword evidence="3" id="KW-1185">Reference proteome</keyword>
<evidence type="ECO:0000313" key="3">
    <source>
        <dbReference type="Proteomes" id="UP000528945"/>
    </source>
</evidence>